<keyword evidence="3" id="KW-1185">Reference proteome</keyword>
<protein>
    <submittedName>
        <fullName evidence="2">Uncharacterized protein</fullName>
    </submittedName>
</protein>
<evidence type="ECO:0000256" key="1">
    <source>
        <dbReference type="SAM" id="Phobius"/>
    </source>
</evidence>
<gene>
    <name evidence="2" type="ORF">MAR_012322</name>
</gene>
<evidence type="ECO:0000313" key="2">
    <source>
        <dbReference type="EMBL" id="WAR26618.1"/>
    </source>
</evidence>
<dbReference type="Proteomes" id="UP001164746">
    <property type="component" value="Chromosome 14"/>
</dbReference>
<sequence>MCSSDAFVFKSVGKASCVKVCKTTVSSVDTSKVKELVTYLHEAGSQLVNCPVPRSRRNATITTPWAWYPWAWYLNNLKRSVSNPNDDLLSRGFKVLVSNNGKDFSDEDTLITFDSTCVNCTKADGKVNCEIQSGFCLNDGRCYSEGSTIGCYKCQHEDNKIYEWVGNGECGPIPEPQKSKLWIIGATLGPIGAVWFYCIHSFLLHERKRTKIENGVR</sequence>
<evidence type="ECO:0000313" key="3">
    <source>
        <dbReference type="Proteomes" id="UP001164746"/>
    </source>
</evidence>
<keyword evidence="1" id="KW-0472">Membrane</keyword>
<name>A0ABY7G0F8_MYAAR</name>
<keyword evidence="1" id="KW-1133">Transmembrane helix</keyword>
<feature type="transmembrane region" description="Helical" evidence="1">
    <location>
        <begin position="181"/>
        <end position="204"/>
    </location>
</feature>
<accession>A0ABY7G0F8</accession>
<reference evidence="2" key="1">
    <citation type="submission" date="2022-11" db="EMBL/GenBank/DDBJ databases">
        <title>Centuries of genome instability and evolution in soft-shell clam transmissible cancer (bioRxiv).</title>
        <authorList>
            <person name="Hart S.F.M."/>
            <person name="Yonemitsu M.A."/>
            <person name="Giersch R.M."/>
            <person name="Beal B.F."/>
            <person name="Arriagada G."/>
            <person name="Davis B.W."/>
            <person name="Ostrander E.A."/>
            <person name="Goff S.P."/>
            <person name="Metzger M.J."/>
        </authorList>
    </citation>
    <scope>NUCLEOTIDE SEQUENCE</scope>
    <source>
        <strain evidence="2">MELC-2E11</strain>
        <tissue evidence="2">Siphon/mantle</tissue>
    </source>
</reference>
<organism evidence="2 3">
    <name type="scientific">Mya arenaria</name>
    <name type="common">Soft-shell clam</name>
    <dbReference type="NCBI Taxonomy" id="6604"/>
    <lineage>
        <taxon>Eukaryota</taxon>
        <taxon>Metazoa</taxon>
        <taxon>Spiralia</taxon>
        <taxon>Lophotrochozoa</taxon>
        <taxon>Mollusca</taxon>
        <taxon>Bivalvia</taxon>
        <taxon>Autobranchia</taxon>
        <taxon>Heteroconchia</taxon>
        <taxon>Euheterodonta</taxon>
        <taxon>Imparidentia</taxon>
        <taxon>Neoheterodontei</taxon>
        <taxon>Myida</taxon>
        <taxon>Myoidea</taxon>
        <taxon>Myidae</taxon>
        <taxon>Mya</taxon>
    </lineage>
</organism>
<keyword evidence="1" id="KW-0812">Transmembrane</keyword>
<dbReference type="EMBL" id="CP111025">
    <property type="protein sequence ID" value="WAR26618.1"/>
    <property type="molecule type" value="Genomic_DNA"/>
</dbReference>
<proteinExistence type="predicted"/>